<proteinExistence type="predicted"/>
<organism evidence="1">
    <name type="scientific">marine sediment metagenome</name>
    <dbReference type="NCBI Taxonomy" id="412755"/>
    <lineage>
        <taxon>unclassified sequences</taxon>
        <taxon>metagenomes</taxon>
        <taxon>ecological metagenomes</taxon>
    </lineage>
</organism>
<gene>
    <name evidence="1" type="ORF">LCGC14_0737220</name>
</gene>
<name>A0A0F9QBY0_9ZZZZ</name>
<reference evidence="1" key="1">
    <citation type="journal article" date="2015" name="Nature">
        <title>Complex archaea that bridge the gap between prokaryotes and eukaryotes.</title>
        <authorList>
            <person name="Spang A."/>
            <person name="Saw J.H."/>
            <person name="Jorgensen S.L."/>
            <person name="Zaremba-Niedzwiedzka K."/>
            <person name="Martijn J."/>
            <person name="Lind A.E."/>
            <person name="van Eijk R."/>
            <person name="Schleper C."/>
            <person name="Guy L."/>
            <person name="Ettema T.J."/>
        </authorList>
    </citation>
    <scope>NUCLEOTIDE SEQUENCE</scope>
</reference>
<accession>A0A0F9QBY0</accession>
<protein>
    <submittedName>
        <fullName evidence="1">Uncharacterized protein</fullName>
    </submittedName>
</protein>
<sequence>MAKNFYGALDLTGGVDGDLDYIDGAGLADGDGAFVITSTYAYMYVLDATSGAAESVPAIIAPDTNPGTKRWILVSLSLAGLVLLDGGTIGQAAGPLITFDDSNNYLEISGCKVGIGTPTPNAPLEVKGAKPAGNIGGHQSGMLHVTGDGVAEFSNSVITGHSAYGGNTQLWYLGSTSSSNDAIGFINRQNAAIEFHTNNALRVSITNTGLIIPDDGYIGSLSDTDAIQIAADGKVTLTQPIAGVSPVADADLVTKEYADALIGTFKTFFISDTASGVGALEYAYPHETGEVESTIVTSGMATADDQFVNGWITEAGEPGTTTIHAGVMEFHFHAKKGAANHKTTQLYFVLSSVDADGSTNKTTLATSAVSAALTDTEQIFRLHGAVSVDTEIAATTRLILDVYANVGAGSTNSVVTLYMEGTKDSYWTAKVDGGIWQSQSDVLDDLATTATTGAELTELADGSTTTLHAHSGVGNAIIGDATPGRVMRFARLLIQNGTNANTLKCNLLAAWNGNTISVTDNIAKNATTGDWGLDINGKNLQIKASGLTGNAVAVIASFRNNASGTVLQIDTTVVGNDINIRLVPGSGELDMTVLVDVGAMSFNLMYITDA</sequence>
<dbReference type="EMBL" id="LAZR01001728">
    <property type="protein sequence ID" value="KKN40059.1"/>
    <property type="molecule type" value="Genomic_DNA"/>
</dbReference>
<dbReference type="AlphaFoldDB" id="A0A0F9QBY0"/>
<comment type="caution">
    <text evidence="1">The sequence shown here is derived from an EMBL/GenBank/DDBJ whole genome shotgun (WGS) entry which is preliminary data.</text>
</comment>
<evidence type="ECO:0000313" key="1">
    <source>
        <dbReference type="EMBL" id="KKN40059.1"/>
    </source>
</evidence>